<evidence type="ECO:0000256" key="10">
    <source>
        <dbReference type="ARBA" id="ARBA00033139"/>
    </source>
</evidence>
<dbReference type="GO" id="GO:0005829">
    <property type="term" value="C:cytosol"/>
    <property type="evidence" value="ECO:0007669"/>
    <property type="project" value="TreeGrafter"/>
</dbReference>
<dbReference type="InterPro" id="IPR007135">
    <property type="entry name" value="Atg3/Atg10"/>
</dbReference>
<accession>A0AAV9JLV1</accession>
<keyword evidence="13" id="KW-1185">Reference proteome</keyword>
<dbReference type="GO" id="GO:0000045">
    <property type="term" value="P:autophagosome assembly"/>
    <property type="evidence" value="ECO:0007669"/>
    <property type="project" value="TreeGrafter"/>
</dbReference>
<dbReference type="GO" id="GO:0000407">
    <property type="term" value="C:phagophore assembly site"/>
    <property type="evidence" value="ECO:0007669"/>
    <property type="project" value="TreeGrafter"/>
</dbReference>
<name>A0AAV9JLV1_9PEZI</name>
<dbReference type="GO" id="GO:0061723">
    <property type="term" value="P:glycophagy"/>
    <property type="evidence" value="ECO:0007669"/>
    <property type="project" value="TreeGrafter"/>
</dbReference>
<dbReference type="GO" id="GO:0044804">
    <property type="term" value="P:nucleophagy"/>
    <property type="evidence" value="ECO:0007669"/>
    <property type="project" value="TreeGrafter"/>
</dbReference>
<sequence length="416" mass="46625">MQNLIHTFIDPLRDRFAPISTQSTFRATGQITPEEFLAAGDFLVYKFPSWSWADAATPEKRVAYFPPGKQYLVTRGVPCRRRVKDERFAGSGEGEDQIVRDMLQGPGGEAGDEDDGWLKAGGGGAEMDKSAELRMRDVRTMDEDGKLGDKVEEEEEIPDMEDEEDDEEAIIRDTRVGKGEEGLRTYTLYITYTPYYRTPRLYLLGYDAASNQPLPPISMMEDIVGDYKDKTVTLEDFNFMSPTIKTASVHPCKHASVMKVLLDRADAALKLRVEKLKHGEKPSQAGMEGLVDQTSALALNQKDGASPQKGSSSGANQGGDGEWEVLDEQQPEDVAIRVDQYLVVFLKFMASVTPGIEHDFTMGLRSGPNTTMMKNWDDYVKREWYRLHAGVDYPQEVDWMDIRRLFGGALMAVGMD</sequence>
<dbReference type="PANTHER" id="PTHR12866">
    <property type="entry name" value="UBIQUITIN-LIKE-CONJUGATING ENZYME ATG3"/>
    <property type="match status" value="1"/>
</dbReference>
<dbReference type="Pfam" id="PF03987">
    <property type="entry name" value="Autophagy_act_C"/>
    <property type="match status" value="1"/>
</dbReference>
<evidence type="ECO:0000256" key="6">
    <source>
        <dbReference type="ARBA" id="ARBA00022786"/>
    </source>
</evidence>
<evidence type="ECO:0000256" key="3">
    <source>
        <dbReference type="ARBA" id="ARBA00018067"/>
    </source>
</evidence>
<evidence type="ECO:0000256" key="4">
    <source>
        <dbReference type="ARBA" id="ARBA00022448"/>
    </source>
</evidence>
<evidence type="ECO:0000256" key="11">
    <source>
        <dbReference type="SAM" id="MobiDB-lite"/>
    </source>
</evidence>
<keyword evidence="4" id="KW-0813">Transport</keyword>
<gene>
    <name evidence="12" type="primary">ATG3</name>
    <name evidence="12" type="ORF">LTR36_001715</name>
</gene>
<dbReference type="GO" id="GO:0015031">
    <property type="term" value="P:protein transport"/>
    <property type="evidence" value="ECO:0007669"/>
    <property type="project" value="UniProtKB-KW"/>
</dbReference>
<evidence type="ECO:0000256" key="2">
    <source>
        <dbReference type="ARBA" id="ARBA00007683"/>
    </source>
</evidence>
<feature type="region of interest" description="Disordered" evidence="11">
    <location>
        <begin position="302"/>
        <end position="322"/>
    </location>
</feature>
<dbReference type="GO" id="GO:0000422">
    <property type="term" value="P:autophagy of mitochondrion"/>
    <property type="evidence" value="ECO:0007669"/>
    <property type="project" value="TreeGrafter"/>
</dbReference>
<dbReference type="GO" id="GO:0019776">
    <property type="term" value="F:Atg8-family ligase activity"/>
    <property type="evidence" value="ECO:0007669"/>
    <property type="project" value="TreeGrafter"/>
</dbReference>
<comment type="subcellular location">
    <subcellularLocation>
        <location evidence="1">Cytoplasm</location>
    </subcellularLocation>
</comment>
<keyword evidence="5" id="KW-0963">Cytoplasm</keyword>
<evidence type="ECO:0000256" key="5">
    <source>
        <dbReference type="ARBA" id="ARBA00022490"/>
    </source>
</evidence>
<organism evidence="12 13">
    <name type="scientific">Oleoguttula mirabilis</name>
    <dbReference type="NCBI Taxonomy" id="1507867"/>
    <lineage>
        <taxon>Eukaryota</taxon>
        <taxon>Fungi</taxon>
        <taxon>Dikarya</taxon>
        <taxon>Ascomycota</taxon>
        <taxon>Pezizomycotina</taxon>
        <taxon>Dothideomycetes</taxon>
        <taxon>Dothideomycetidae</taxon>
        <taxon>Mycosphaerellales</taxon>
        <taxon>Teratosphaeriaceae</taxon>
        <taxon>Oleoguttula</taxon>
    </lineage>
</organism>
<keyword evidence="7" id="KW-0653">Protein transport</keyword>
<evidence type="ECO:0000256" key="1">
    <source>
        <dbReference type="ARBA" id="ARBA00004496"/>
    </source>
</evidence>
<dbReference type="EMBL" id="JAVFHQ010000014">
    <property type="protein sequence ID" value="KAK4546498.1"/>
    <property type="molecule type" value="Genomic_DNA"/>
</dbReference>
<dbReference type="AlphaFoldDB" id="A0AAV9JLV1"/>
<proteinExistence type="inferred from homology"/>
<keyword evidence="6" id="KW-0833">Ubl conjugation pathway</keyword>
<reference evidence="12 13" key="1">
    <citation type="submission" date="2021-11" db="EMBL/GenBank/DDBJ databases">
        <title>Black yeast isolated from Biological Soil Crust.</title>
        <authorList>
            <person name="Kurbessoian T."/>
        </authorList>
    </citation>
    <scope>NUCLEOTIDE SEQUENCE [LARGE SCALE GENOMIC DNA]</scope>
    <source>
        <strain evidence="12 13">CCFEE 5522</strain>
    </source>
</reference>
<dbReference type="PANTHER" id="PTHR12866:SF2">
    <property type="entry name" value="UBIQUITIN-LIKE-CONJUGATING ENZYME ATG3"/>
    <property type="match status" value="1"/>
</dbReference>
<evidence type="ECO:0000313" key="12">
    <source>
        <dbReference type="EMBL" id="KAK4546498.1"/>
    </source>
</evidence>
<evidence type="ECO:0000313" key="13">
    <source>
        <dbReference type="Proteomes" id="UP001324427"/>
    </source>
</evidence>
<dbReference type="Proteomes" id="UP001324427">
    <property type="component" value="Unassembled WGS sequence"/>
</dbReference>
<evidence type="ECO:0000256" key="9">
    <source>
        <dbReference type="ARBA" id="ARBA00032144"/>
    </source>
</evidence>
<comment type="caution">
    <text evidence="12">The sequence shown here is derived from an EMBL/GenBank/DDBJ whole genome shotgun (WGS) entry which is preliminary data.</text>
</comment>
<protein>
    <recommendedName>
        <fullName evidence="3">Autophagy-related protein 3</fullName>
    </recommendedName>
    <alternativeName>
        <fullName evidence="9 10">Autophagy-related E2-like conjugation enzyme ATG3</fullName>
    </alternativeName>
</protein>
<evidence type="ECO:0000256" key="8">
    <source>
        <dbReference type="ARBA" id="ARBA00023006"/>
    </source>
</evidence>
<comment type="similarity">
    <text evidence="2">Belongs to the ATG3 family.</text>
</comment>
<evidence type="ECO:0000256" key="7">
    <source>
        <dbReference type="ARBA" id="ARBA00022927"/>
    </source>
</evidence>
<keyword evidence="8" id="KW-0072">Autophagy</keyword>